<dbReference type="OrthoDB" id="189920at2759"/>
<feature type="compositionally biased region" description="Basic and acidic residues" evidence="1">
    <location>
        <begin position="335"/>
        <end position="351"/>
    </location>
</feature>
<dbReference type="Gene3D" id="3.40.30.10">
    <property type="entry name" value="Glutaredoxin"/>
    <property type="match status" value="2"/>
</dbReference>
<dbReference type="SUPFAM" id="SSF52833">
    <property type="entry name" value="Thioredoxin-like"/>
    <property type="match status" value="1"/>
</dbReference>
<dbReference type="GO" id="GO:0030178">
    <property type="term" value="P:negative regulation of Wnt signaling pathway"/>
    <property type="evidence" value="ECO:0007669"/>
    <property type="project" value="TreeGrafter"/>
</dbReference>
<comment type="caution">
    <text evidence="3">The sequence shown here is derived from an EMBL/GenBank/DDBJ whole genome shotgun (WGS) entry which is preliminary data.</text>
</comment>
<dbReference type="PANTHER" id="PTHR46472">
    <property type="entry name" value="NUCLEOREDOXIN"/>
    <property type="match status" value="1"/>
</dbReference>
<sequence>MQICATGLSDCCNDRTKDSPARIRRFFGVGKKGNKKKAIEQKEAAVVVLDVDCKDDNSPQTALGEPGWHVLAPMNPMAKSRLLRSLRYNSTPSLTVVESATRQIVTTDGRRLIHDDPKGNSFPWWNPSSEQLFQGWNPSSEQLFQGHVLRNVCEADGTKKLVSIDFNTLSPTVKGIYFGANWCPPCRAFTKQLISCYESLKAAGVPFEVFFCSSDRSQESFERHFSTMPWLAFPFDHDKLTLFTRLYYVNGIPAFLILDEENNVITRHGRNAMLNDPNGKLFPWGPQPMYELNEYTLCRLRDEPSLVLFTEGSPDDVAFSIEVLRPSAESLFAERSEGFKRSPSKESKGSESQDENGNGTGSSNLTHSTSSVNSSASSDVSIPPWADPLQIFYTGEDPICDLVLEGLGLGDAELPMIVIVDVIGGRMCVCDKPDVSAEIVAEFVGEYKNGKAHMAPLPSTCQSSGTPSQVGGIPIRMIHQALGIGNSPSQNSIGTEPVSIPSPSANAPPEGATAATAVVI</sequence>
<dbReference type="Proteomes" id="UP000031036">
    <property type="component" value="Unassembled WGS sequence"/>
</dbReference>
<keyword evidence="4" id="KW-1185">Reference proteome</keyword>
<dbReference type="AlphaFoldDB" id="A0A0B2W219"/>
<name>A0A0B2W219_TOXCA</name>
<feature type="domain" description="Thioredoxin-like fold" evidence="2">
    <location>
        <begin position="174"/>
        <end position="264"/>
    </location>
</feature>
<dbReference type="STRING" id="6265.A0A0B2W219"/>
<feature type="compositionally biased region" description="Low complexity" evidence="1">
    <location>
        <begin position="361"/>
        <end position="378"/>
    </location>
</feature>
<dbReference type="PANTHER" id="PTHR46472:SF1">
    <property type="entry name" value="NUCLEOREDOXIN"/>
    <property type="match status" value="1"/>
</dbReference>
<reference evidence="3 4" key="1">
    <citation type="submission" date="2014-11" db="EMBL/GenBank/DDBJ databases">
        <title>Genetic blueprint of the zoonotic pathogen Toxocara canis.</title>
        <authorList>
            <person name="Zhu X.-Q."/>
            <person name="Korhonen P.K."/>
            <person name="Cai H."/>
            <person name="Young N.D."/>
            <person name="Nejsum P."/>
            <person name="von Samson-Himmelstjerna G."/>
            <person name="Boag P.R."/>
            <person name="Tan P."/>
            <person name="Li Q."/>
            <person name="Min J."/>
            <person name="Yang Y."/>
            <person name="Wang X."/>
            <person name="Fang X."/>
            <person name="Hall R.S."/>
            <person name="Hofmann A."/>
            <person name="Sternberg P.W."/>
            <person name="Jex A.R."/>
            <person name="Gasser R.B."/>
        </authorList>
    </citation>
    <scope>NUCLEOTIDE SEQUENCE [LARGE SCALE GENOMIC DNA]</scope>
    <source>
        <strain evidence="3">PN_DK_2014</strain>
    </source>
</reference>
<protein>
    <submittedName>
        <fullName evidence="3">Nucleoredoxin</fullName>
    </submittedName>
</protein>
<organism evidence="3 4">
    <name type="scientific">Toxocara canis</name>
    <name type="common">Canine roundworm</name>
    <dbReference type="NCBI Taxonomy" id="6265"/>
    <lineage>
        <taxon>Eukaryota</taxon>
        <taxon>Metazoa</taxon>
        <taxon>Ecdysozoa</taxon>
        <taxon>Nematoda</taxon>
        <taxon>Chromadorea</taxon>
        <taxon>Rhabditida</taxon>
        <taxon>Spirurina</taxon>
        <taxon>Ascaridomorpha</taxon>
        <taxon>Ascaridoidea</taxon>
        <taxon>Toxocaridae</taxon>
        <taxon>Toxocara</taxon>
    </lineage>
</organism>
<feature type="region of interest" description="Disordered" evidence="1">
    <location>
        <begin position="335"/>
        <end position="380"/>
    </location>
</feature>
<dbReference type="GO" id="GO:0031397">
    <property type="term" value="P:negative regulation of protein ubiquitination"/>
    <property type="evidence" value="ECO:0007669"/>
    <property type="project" value="TreeGrafter"/>
</dbReference>
<evidence type="ECO:0000313" key="3">
    <source>
        <dbReference type="EMBL" id="KHN87210.1"/>
    </source>
</evidence>
<dbReference type="GO" id="GO:0005634">
    <property type="term" value="C:nucleus"/>
    <property type="evidence" value="ECO:0007669"/>
    <property type="project" value="TreeGrafter"/>
</dbReference>
<feature type="region of interest" description="Disordered" evidence="1">
    <location>
        <begin position="492"/>
        <end position="513"/>
    </location>
</feature>
<proteinExistence type="predicted"/>
<dbReference type="EMBL" id="JPKZ01000446">
    <property type="protein sequence ID" value="KHN87210.1"/>
    <property type="molecule type" value="Genomic_DNA"/>
</dbReference>
<dbReference type="GO" id="GO:0004791">
    <property type="term" value="F:thioredoxin-disulfide reductase (NADPH) activity"/>
    <property type="evidence" value="ECO:0007669"/>
    <property type="project" value="TreeGrafter"/>
</dbReference>
<gene>
    <name evidence="3" type="primary">nxn</name>
    <name evidence="3" type="ORF">Tcan_17048</name>
</gene>
<accession>A0A0B2W219</accession>
<evidence type="ECO:0000313" key="4">
    <source>
        <dbReference type="Proteomes" id="UP000031036"/>
    </source>
</evidence>
<dbReference type="Pfam" id="PF13905">
    <property type="entry name" value="Thioredoxin_8"/>
    <property type="match status" value="1"/>
</dbReference>
<evidence type="ECO:0000259" key="2">
    <source>
        <dbReference type="Pfam" id="PF13905"/>
    </source>
</evidence>
<dbReference type="InterPro" id="IPR012336">
    <property type="entry name" value="Thioredoxin-like_fold"/>
</dbReference>
<evidence type="ECO:0000256" key="1">
    <source>
        <dbReference type="SAM" id="MobiDB-lite"/>
    </source>
</evidence>
<dbReference type="InterPro" id="IPR036249">
    <property type="entry name" value="Thioredoxin-like_sf"/>
</dbReference>
<dbReference type="OMA" id="PICDHIL"/>